<dbReference type="EMBL" id="JACBAF010002074">
    <property type="protein sequence ID" value="KAF7168538.1"/>
    <property type="molecule type" value="Genomic_DNA"/>
</dbReference>
<dbReference type="PANTHER" id="PTHR45626:SF22">
    <property type="entry name" value="DNA REPAIR PROTEIN RAD5"/>
    <property type="match status" value="1"/>
</dbReference>
<keyword evidence="8" id="KW-1185">Reference proteome</keyword>
<dbReference type="Gene3D" id="3.40.50.10810">
    <property type="entry name" value="Tandem AAA-ATPase domain"/>
    <property type="match status" value="1"/>
</dbReference>
<organism evidence="6 8">
    <name type="scientific">Aspergillus hiratsukae</name>
    <dbReference type="NCBI Taxonomy" id="1194566"/>
    <lineage>
        <taxon>Eukaryota</taxon>
        <taxon>Fungi</taxon>
        <taxon>Dikarya</taxon>
        <taxon>Ascomycota</taxon>
        <taxon>Pezizomycotina</taxon>
        <taxon>Eurotiomycetes</taxon>
        <taxon>Eurotiomycetidae</taxon>
        <taxon>Eurotiales</taxon>
        <taxon>Aspergillaceae</taxon>
        <taxon>Aspergillus</taxon>
        <taxon>Aspergillus subgen. Fumigati</taxon>
    </lineage>
</organism>
<dbReference type="GO" id="GO:0006281">
    <property type="term" value="P:DNA repair"/>
    <property type="evidence" value="ECO:0007669"/>
    <property type="project" value="TreeGrafter"/>
</dbReference>
<reference evidence="6" key="1">
    <citation type="submission" date="2020-06" db="EMBL/GenBank/DDBJ databases">
        <title>Draft genome sequences of strains closely related to Aspergillus parafelis and Aspergillus hiratsukae.</title>
        <authorList>
            <person name="Dos Santos R.A.C."/>
            <person name="Rivero-Menendez O."/>
            <person name="Steenwyk J.L."/>
            <person name="Mead M.E."/>
            <person name="Goldman G.H."/>
            <person name="Alastruey-Izquierdo A."/>
            <person name="Rokas A."/>
        </authorList>
    </citation>
    <scope>NUCLEOTIDE SEQUENCE</scope>
    <source>
        <strain evidence="6">CNM-CM5793</strain>
        <strain evidence="7">CNM-CM6106</strain>
    </source>
</reference>
<feature type="compositionally biased region" description="Basic and acidic residues" evidence="4">
    <location>
        <begin position="210"/>
        <end position="237"/>
    </location>
</feature>
<dbReference type="EMBL" id="JACBAD010001897">
    <property type="protein sequence ID" value="KAF7128806.1"/>
    <property type="molecule type" value="Genomic_DNA"/>
</dbReference>
<evidence type="ECO:0000256" key="4">
    <source>
        <dbReference type="SAM" id="MobiDB-lite"/>
    </source>
</evidence>
<dbReference type="GO" id="GO:0005634">
    <property type="term" value="C:nucleus"/>
    <property type="evidence" value="ECO:0007669"/>
    <property type="project" value="TreeGrafter"/>
</dbReference>
<evidence type="ECO:0000313" key="8">
    <source>
        <dbReference type="Proteomes" id="UP000630445"/>
    </source>
</evidence>
<keyword evidence="1" id="KW-0547">Nucleotide-binding</keyword>
<evidence type="ECO:0000256" key="3">
    <source>
        <dbReference type="ARBA" id="ARBA00022840"/>
    </source>
</evidence>
<dbReference type="OrthoDB" id="4511048at2759"/>
<dbReference type="InterPro" id="IPR038718">
    <property type="entry name" value="SNF2-like_sf"/>
</dbReference>
<evidence type="ECO:0000256" key="2">
    <source>
        <dbReference type="ARBA" id="ARBA00022801"/>
    </source>
</evidence>
<proteinExistence type="predicted"/>
<accession>A0A8H6PE78</accession>
<dbReference type="InterPro" id="IPR050628">
    <property type="entry name" value="SNF2_RAD54_helicase_TF"/>
</dbReference>
<dbReference type="Pfam" id="PF00176">
    <property type="entry name" value="SNF2-rel_dom"/>
    <property type="match status" value="1"/>
</dbReference>
<dbReference type="GO" id="GO:0008094">
    <property type="term" value="F:ATP-dependent activity, acting on DNA"/>
    <property type="evidence" value="ECO:0007669"/>
    <property type="project" value="TreeGrafter"/>
</dbReference>
<gene>
    <name evidence="6" type="ORF">CNMCM5793_003715</name>
    <name evidence="7" type="ORF">CNMCM6106_003676</name>
</gene>
<dbReference type="PANTHER" id="PTHR45626">
    <property type="entry name" value="TRANSCRIPTION TERMINATION FACTOR 2-RELATED"/>
    <property type="match status" value="1"/>
</dbReference>
<feature type="compositionally biased region" description="Acidic residues" evidence="4">
    <location>
        <begin position="157"/>
        <end position="206"/>
    </location>
</feature>
<name>A0A8H6PE78_9EURO</name>
<dbReference type="GO" id="GO:0005524">
    <property type="term" value="F:ATP binding"/>
    <property type="evidence" value="ECO:0007669"/>
    <property type="project" value="UniProtKB-KW"/>
</dbReference>
<evidence type="ECO:0000313" key="6">
    <source>
        <dbReference type="EMBL" id="KAF7128806.1"/>
    </source>
</evidence>
<feature type="region of interest" description="Disordered" evidence="4">
    <location>
        <begin position="582"/>
        <end position="612"/>
    </location>
</feature>
<feature type="compositionally biased region" description="Basic and acidic residues" evidence="4">
    <location>
        <begin position="63"/>
        <end position="77"/>
    </location>
</feature>
<dbReference type="Proteomes" id="UP000662466">
    <property type="component" value="Unassembled WGS sequence"/>
</dbReference>
<protein>
    <recommendedName>
        <fullName evidence="5">SNF2 N-terminal domain-containing protein</fullName>
    </recommendedName>
</protein>
<dbReference type="InterPro" id="IPR000330">
    <property type="entry name" value="SNF2_N"/>
</dbReference>
<feature type="region of interest" description="Disordered" evidence="4">
    <location>
        <begin position="1"/>
        <end position="110"/>
    </location>
</feature>
<dbReference type="GO" id="GO:0016787">
    <property type="term" value="F:hydrolase activity"/>
    <property type="evidence" value="ECO:0007669"/>
    <property type="project" value="UniProtKB-KW"/>
</dbReference>
<dbReference type="AlphaFoldDB" id="A0A8H6PE78"/>
<dbReference type="SUPFAM" id="SSF52540">
    <property type="entry name" value="P-loop containing nucleoside triphosphate hydrolases"/>
    <property type="match status" value="1"/>
</dbReference>
<dbReference type="InterPro" id="IPR027417">
    <property type="entry name" value="P-loop_NTPase"/>
</dbReference>
<keyword evidence="2" id="KW-0378">Hydrolase</keyword>
<feature type="domain" description="SNF2 N-terminal" evidence="5">
    <location>
        <begin position="358"/>
        <end position="497"/>
    </location>
</feature>
<keyword evidence="3" id="KW-0067">ATP-binding</keyword>
<evidence type="ECO:0000313" key="7">
    <source>
        <dbReference type="EMBL" id="KAF7168538.1"/>
    </source>
</evidence>
<dbReference type="Proteomes" id="UP000630445">
    <property type="component" value="Unassembled WGS sequence"/>
</dbReference>
<evidence type="ECO:0000259" key="5">
    <source>
        <dbReference type="Pfam" id="PF00176"/>
    </source>
</evidence>
<evidence type="ECO:0000256" key="1">
    <source>
        <dbReference type="ARBA" id="ARBA00022741"/>
    </source>
</evidence>
<sequence>MAPSPITFTIKVKDGVSTANPTRTQPAALPLPPQTPSLPDIPRDQQSHFPMQAPTIGMCEQEMQERQRDSNSDGDGRARKHARTRRGDTPFPPPGLSTGLDTGDADSDPVPDIIKLHQATRKRWTQGADNGADGSTAVEVNGFLDSIWEEIEELDTGLEPEYEEEPNLQLEEEFEGELEPEVEPEVEYELEPVPEHEEEPAEEVIDIDGQGDKQQERENEAKKGTEKEQGGKQDGKSGRSARPGANGNPNDTVAQPKQVIIDLTLDDDDGSQDNGTDIDNGRVDLPNTLEVSSGDTEPGLDDSADNMAGDDFVEAAVLPQDQATKGNFGPHLLSTGDFGKKAEHKIGIPGLRRPLKPHQAFAVYWMLTTEKILNGGYLADDMGLGKTYTAIALCVISRWVHIAWQAVEESRAAKDGRHLLSDDQQPDAKCPSAAEFPICCPCIKGGPTAQYVKINHGPNLVVVPARLIPVWEEEWTKTVDDHHRLRMHLLIGHRTEVNGRETVQEFERKDWLTIKEAQQWLDARADMESLDASLHKETTRKLREASFQEPGTIPEDADRFVILSSPRSVELHVLKPLTLSRRAPVPKKGAGSRRGNDASHHAAMSSVLPVCH</sequence>
<comment type="caution">
    <text evidence="6">The sequence shown here is derived from an EMBL/GenBank/DDBJ whole genome shotgun (WGS) entry which is preliminary data.</text>
</comment>
<feature type="region of interest" description="Disordered" evidence="4">
    <location>
        <begin position="157"/>
        <end position="298"/>
    </location>
</feature>